<dbReference type="AlphaFoldDB" id="A0A844M262"/>
<reference evidence="2 3" key="1">
    <citation type="journal article" date="2019" name="PLoS ONE">
        <title>Pup mortality in New Zealand sea lions (Phocarctos hookeri) at Enderby Island, Auckland Islands, 2013-18.</title>
        <authorList>
            <person name="Michael S.A."/>
            <person name="Hayman D.T.S."/>
            <person name="Gray R."/>
            <person name="Zhang J."/>
            <person name="Rogers L."/>
            <person name="Roe W.D."/>
        </authorList>
    </citation>
    <scope>NUCLEOTIDE SEQUENCE [LARGE SCALE GENOMIC DNA]</scope>
    <source>
        <strain evidence="2 3">SM868</strain>
    </source>
</reference>
<dbReference type="Pfam" id="PF06961">
    <property type="entry name" value="DUF1294"/>
    <property type="match status" value="1"/>
</dbReference>
<proteinExistence type="predicted"/>
<feature type="transmembrane region" description="Helical" evidence="1">
    <location>
        <begin position="21"/>
        <end position="37"/>
    </location>
</feature>
<dbReference type="OrthoDB" id="72963at2"/>
<keyword evidence="1" id="KW-1133">Transmembrane helix</keyword>
<dbReference type="EMBL" id="WFKQ01000009">
    <property type="protein sequence ID" value="MUG33026.1"/>
    <property type="molecule type" value="Genomic_DNA"/>
</dbReference>
<keyword evidence="1" id="KW-0812">Transmembrane</keyword>
<protein>
    <submittedName>
        <fullName evidence="2">DUF1294 domain-containing protein</fullName>
    </submittedName>
</protein>
<dbReference type="RefSeq" id="WP_155587526.1">
    <property type="nucleotide sequence ID" value="NZ_WFKQ01000009.1"/>
</dbReference>
<dbReference type="Proteomes" id="UP000442109">
    <property type="component" value="Unassembled WGS sequence"/>
</dbReference>
<organism evidence="2 3">
    <name type="scientific">Psychrobacter sanguinis</name>
    <dbReference type="NCBI Taxonomy" id="861445"/>
    <lineage>
        <taxon>Bacteria</taxon>
        <taxon>Pseudomonadati</taxon>
        <taxon>Pseudomonadota</taxon>
        <taxon>Gammaproteobacteria</taxon>
        <taxon>Moraxellales</taxon>
        <taxon>Moraxellaceae</taxon>
        <taxon>Psychrobacter</taxon>
    </lineage>
</organism>
<evidence type="ECO:0000313" key="3">
    <source>
        <dbReference type="Proteomes" id="UP000442109"/>
    </source>
</evidence>
<feature type="transmembrane region" description="Helical" evidence="1">
    <location>
        <begin position="43"/>
        <end position="60"/>
    </location>
</feature>
<dbReference type="InterPro" id="IPR010718">
    <property type="entry name" value="DUF1294"/>
</dbReference>
<evidence type="ECO:0000256" key="1">
    <source>
        <dbReference type="SAM" id="Phobius"/>
    </source>
</evidence>
<evidence type="ECO:0000313" key="2">
    <source>
        <dbReference type="EMBL" id="MUG33026.1"/>
    </source>
</evidence>
<accession>A0A844M262</accession>
<comment type="caution">
    <text evidence="2">The sequence shown here is derived from an EMBL/GenBank/DDBJ whole genome shotgun (WGS) entry which is preliminary data.</text>
</comment>
<name>A0A844M262_9GAMM</name>
<keyword evidence="1" id="KW-0472">Membrane</keyword>
<gene>
    <name evidence="2" type="ORF">GB996_09480</name>
</gene>
<sequence length="134" mass="15239">MKKTSIKKRSQSHRSPQSKQPLFMGLGFYGVLSLLVFKGSIGWHVLCWYVVIGVLTYAVYAKDKQAAQQHNWRTPESTLHVLSLLGGWVGAMIAQHQLRHKTQKPKFRLRYYLTVLINLAGLLYLISGGDLSRL</sequence>
<keyword evidence="3" id="KW-1185">Reference proteome</keyword>
<feature type="transmembrane region" description="Helical" evidence="1">
    <location>
        <begin position="109"/>
        <end position="127"/>
    </location>
</feature>